<feature type="transmembrane region" description="Helical" evidence="1">
    <location>
        <begin position="73"/>
        <end position="92"/>
    </location>
</feature>
<keyword evidence="1" id="KW-1133">Transmembrane helix</keyword>
<keyword evidence="1" id="KW-0472">Membrane</keyword>
<feature type="chain" id="PRO_5013075897" description="Secreted protein" evidence="2">
    <location>
        <begin position="16"/>
        <end position="121"/>
    </location>
</feature>
<dbReference type="AlphaFoldDB" id="A0A224Y0C8"/>
<reference evidence="3" key="1">
    <citation type="journal article" date="2018" name="PLoS Negl. Trop. Dis.">
        <title>An insight into the salivary gland and fat body transcriptome of Panstrongylus lignarius (Hemiptera: Heteroptera), the main vector of Chagas disease in Peru.</title>
        <authorList>
            <person name="Nevoa J.C."/>
            <person name="Mendes M.T."/>
            <person name="da Silva M.V."/>
            <person name="Soares S.C."/>
            <person name="Oliveira C.J.F."/>
            <person name="Ribeiro J.M.C."/>
        </authorList>
    </citation>
    <scope>NUCLEOTIDE SEQUENCE</scope>
</reference>
<keyword evidence="2" id="KW-0732">Signal</keyword>
<proteinExistence type="predicted"/>
<dbReference type="EMBL" id="GFTR01002046">
    <property type="protein sequence ID" value="JAW14380.1"/>
    <property type="molecule type" value="Transcribed_RNA"/>
</dbReference>
<evidence type="ECO:0000256" key="1">
    <source>
        <dbReference type="SAM" id="Phobius"/>
    </source>
</evidence>
<feature type="signal peptide" evidence="2">
    <location>
        <begin position="1"/>
        <end position="15"/>
    </location>
</feature>
<sequence length="121" mass="13515">MMIILIASHLSCALSESLPTAYASVSTVVIRPHLAKVFSPFPSCKEHVSHFFALFKLGISLRNSMRLRIHSRVIVWCANCISFLMIIIYSASVGDCHPPLFLMASAILCCFQRIIISRIFS</sequence>
<feature type="transmembrane region" description="Helical" evidence="1">
    <location>
        <begin position="98"/>
        <end position="116"/>
    </location>
</feature>
<evidence type="ECO:0000256" key="2">
    <source>
        <dbReference type="SAM" id="SignalP"/>
    </source>
</evidence>
<protein>
    <recommendedName>
        <fullName evidence="4">Secreted protein</fullName>
    </recommendedName>
</protein>
<evidence type="ECO:0008006" key="4">
    <source>
        <dbReference type="Google" id="ProtNLM"/>
    </source>
</evidence>
<organism evidence="3">
    <name type="scientific">Panstrongylus lignarius</name>
    <dbReference type="NCBI Taxonomy" id="156445"/>
    <lineage>
        <taxon>Eukaryota</taxon>
        <taxon>Metazoa</taxon>
        <taxon>Ecdysozoa</taxon>
        <taxon>Arthropoda</taxon>
        <taxon>Hexapoda</taxon>
        <taxon>Insecta</taxon>
        <taxon>Pterygota</taxon>
        <taxon>Neoptera</taxon>
        <taxon>Paraneoptera</taxon>
        <taxon>Hemiptera</taxon>
        <taxon>Heteroptera</taxon>
        <taxon>Panheteroptera</taxon>
        <taxon>Cimicomorpha</taxon>
        <taxon>Reduviidae</taxon>
        <taxon>Triatominae</taxon>
        <taxon>Panstrongylus</taxon>
    </lineage>
</organism>
<evidence type="ECO:0000313" key="3">
    <source>
        <dbReference type="EMBL" id="JAW14380.1"/>
    </source>
</evidence>
<accession>A0A224Y0C8</accession>
<keyword evidence="1" id="KW-0812">Transmembrane</keyword>
<name>A0A224Y0C8_9HEMI</name>